<accession>A0A0A9E1M0</accession>
<organism evidence="1">
    <name type="scientific">Arundo donax</name>
    <name type="common">Giant reed</name>
    <name type="synonym">Donax arundinaceus</name>
    <dbReference type="NCBI Taxonomy" id="35708"/>
    <lineage>
        <taxon>Eukaryota</taxon>
        <taxon>Viridiplantae</taxon>
        <taxon>Streptophyta</taxon>
        <taxon>Embryophyta</taxon>
        <taxon>Tracheophyta</taxon>
        <taxon>Spermatophyta</taxon>
        <taxon>Magnoliopsida</taxon>
        <taxon>Liliopsida</taxon>
        <taxon>Poales</taxon>
        <taxon>Poaceae</taxon>
        <taxon>PACMAD clade</taxon>
        <taxon>Arundinoideae</taxon>
        <taxon>Arundineae</taxon>
        <taxon>Arundo</taxon>
    </lineage>
</organism>
<evidence type="ECO:0000313" key="1">
    <source>
        <dbReference type="EMBL" id="JAD91810.1"/>
    </source>
</evidence>
<sequence length="13" mass="1480">MLCYCCGSSWKAQ</sequence>
<name>A0A0A9E1M0_ARUDO</name>
<protein>
    <submittedName>
        <fullName evidence="1">Uncharacterized protein</fullName>
    </submittedName>
</protein>
<proteinExistence type="predicted"/>
<reference evidence="1" key="2">
    <citation type="journal article" date="2015" name="Data Brief">
        <title>Shoot transcriptome of the giant reed, Arundo donax.</title>
        <authorList>
            <person name="Barrero R.A."/>
            <person name="Guerrero F.D."/>
            <person name="Moolhuijzen P."/>
            <person name="Goolsby J.A."/>
            <person name="Tidwell J."/>
            <person name="Bellgard S.E."/>
            <person name="Bellgard M.I."/>
        </authorList>
    </citation>
    <scope>NUCLEOTIDE SEQUENCE</scope>
    <source>
        <tissue evidence="1">Shoot tissue taken approximately 20 cm above the soil surface</tissue>
    </source>
</reference>
<reference evidence="1" key="1">
    <citation type="submission" date="2014-09" db="EMBL/GenBank/DDBJ databases">
        <authorList>
            <person name="Magalhaes I.L.F."/>
            <person name="Oliveira U."/>
            <person name="Santos F.R."/>
            <person name="Vidigal T.H.D.A."/>
            <person name="Brescovit A.D."/>
            <person name="Santos A.J."/>
        </authorList>
    </citation>
    <scope>NUCLEOTIDE SEQUENCE</scope>
    <source>
        <tissue evidence="1">Shoot tissue taken approximately 20 cm above the soil surface</tissue>
    </source>
</reference>
<dbReference type="EMBL" id="GBRH01206085">
    <property type="protein sequence ID" value="JAD91810.1"/>
    <property type="molecule type" value="Transcribed_RNA"/>
</dbReference>